<feature type="transmembrane region" description="Helical" evidence="6">
    <location>
        <begin position="313"/>
        <end position="330"/>
    </location>
</feature>
<name>A0A2U2J570_9SPHN</name>
<feature type="transmembrane region" description="Helical" evidence="6">
    <location>
        <begin position="21"/>
        <end position="42"/>
    </location>
</feature>
<feature type="transmembrane region" description="Helical" evidence="6">
    <location>
        <begin position="98"/>
        <end position="121"/>
    </location>
</feature>
<comment type="subcellular location">
    <subcellularLocation>
        <location evidence="1">Cell membrane</location>
        <topology evidence="1">Multi-pass membrane protein</topology>
    </subcellularLocation>
</comment>
<dbReference type="GO" id="GO:0005886">
    <property type="term" value="C:plasma membrane"/>
    <property type="evidence" value="ECO:0007669"/>
    <property type="project" value="UniProtKB-SubCell"/>
</dbReference>
<proteinExistence type="predicted"/>
<feature type="transmembrane region" description="Helical" evidence="6">
    <location>
        <begin position="265"/>
        <end position="284"/>
    </location>
</feature>
<keyword evidence="4 6" id="KW-1133">Transmembrane helix</keyword>
<feature type="transmembrane region" description="Helical" evidence="6">
    <location>
        <begin position="167"/>
        <end position="186"/>
    </location>
</feature>
<sequence length="452" mass="47169">MNRFDSYRVRAFRLSGVRLELAVAFSIKIAGAAVAFLLNWFIARHYGAAGAGLVAAAVTTTVMVASFAVLGLDNVLVRAVAIHQRQGSLDRSKAAVKRVFVLVGSLALILALGVLLARNLLSTIVADSHEAGPYFALAAIAVPALAIARIASAALRGLGRVPLSQFIIGPVGASAAIIALALTVFAGGARTAVWATAYQSMGWVLAAGIGGYALVRMLKPVGRSPVPEPMLKSGLLLFAAGMSTYFLEWLAVFTVSAHYGPAGAGIFRISFQIAGLFTLINLAFQSIMGPHFAADLHERNFGRVATLARKSSLAMGASGFPLLFLVMIWPELVLSFFGAEFLVGASTLRILAAGQFLNLLLGPVGLIIIMARHEKLNLAYNLGSNVLAAVLCVLLTPVWGAEGAAIALAATALVRRIAAAIIVRRVIGVRLIGRSARQDASETAASEGSAAC</sequence>
<evidence type="ECO:0000256" key="1">
    <source>
        <dbReference type="ARBA" id="ARBA00004651"/>
    </source>
</evidence>
<gene>
    <name evidence="7" type="ORF">DF286_11595</name>
</gene>
<feature type="transmembrane region" description="Helical" evidence="6">
    <location>
        <begin position="350"/>
        <end position="371"/>
    </location>
</feature>
<feature type="transmembrane region" description="Helical" evidence="6">
    <location>
        <begin position="48"/>
        <end position="77"/>
    </location>
</feature>
<dbReference type="Proteomes" id="UP000245916">
    <property type="component" value="Unassembled WGS sequence"/>
</dbReference>
<feature type="transmembrane region" description="Helical" evidence="6">
    <location>
        <begin position="405"/>
        <end position="427"/>
    </location>
</feature>
<evidence type="ECO:0000256" key="6">
    <source>
        <dbReference type="SAM" id="Phobius"/>
    </source>
</evidence>
<comment type="caution">
    <text evidence="7">The sequence shown here is derived from an EMBL/GenBank/DDBJ whole genome shotgun (WGS) entry which is preliminary data.</text>
</comment>
<keyword evidence="2" id="KW-1003">Cell membrane</keyword>
<keyword evidence="3 6" id="KW-0812">Transmembrane</keyword>
<feature type="transmembrane region" description="Helical" evidence="6">
    <location>
        <begin position="192"/>
        <end position="215"/>
    </location>
</feature>
<feature type="transmembrane region" description="Helical" evidence="6">
    <location>
        <begin position="235"/>
        <end position="259"/>
    </location>
</feature>
<feature type="transmembrane region" description="Helical" evidence="6">
    <location>
        <begin position="133"/>
        <end position="155"/>
    </location>
</feature>
<evidence type="ECO:0000256" key="3">
    <source>
        <dbReference type="ARBA" id="ARBA00022692"/>
    </source>
</evidence>
<evidence type="ECO:0000313" key="8">
    <source>
        <dbReference type="Proteomes" id="UP000245916"/>
    </source>
</evidence>
<keyword evidence="8" id="KW-1185">Reference proteome</keyword>
<dbReference type="AlphaFoldDB" id="A0A2U2J570"/>
<organism evidence="7 8">
    <name type="scientific">Allosphingosinicella humi</name>
    <dbReference type="NCBI Taxonomy" id="2068657"/>
    <lineage>
        <taxon>Bacteria</taxon>
        <taxon>Pseudomonadati</taxon>
        <taxon>Pseudomonadota</taxon>
        <taxon>Alphaproteobacteria</taxon>
        <taxon>Sphingomonadales</taxon>
        <taxon>Sphingomonadaceae</taxon>
        <taxon>Allosphingosinicella</taxon>
    </lineage>
</organism>
<dbReference type="EMBL" id="QFFF01000001">
    <property type="protein sequence ID" value="PWG03441.1"/>
    <property type="molecule type" value="Genomic_DNA"/>
</dbReference>
<dbReference type="InterPro" id="IPR002797">
    <property type="entry name" value="Polysacc_synth"/>
</dbReference>
<dbReference type="PANTHER" id="PTHR30250">
    <property type="entry name" value="PST FAMILY PREDICTED COLANIC ACID TRANSPORTER"/>
    <property type="match status" value="1"/>
</dbReference>
<dbReference type="Pfam" id="PF01943">
    <property type="entry name" value="Polysacc_synt"/>
    <property type="match status" value="1"/>
</dbReference>
<evidence type="ECO:0000313" key="7">
    <source>
        <dbReference type="EMBL" id="PWG03441.1"/>
    </source>
</evidence>
<keyword evidence="5 6" id="KW-0472">Membrane</keyword>
<evidence type="ECO:0000256" key="2">
    <source>
        <dbReference type="ARBA" id="ARBA00022475"/>
    </source>
</evidence>
<evidence type="ECO:0000256" key="5">
    <source>
        <dbReference type="ARBA" id="ARBA00023136"/>
    </source>
</evidence>
<evidence type="ECO:0000256" key="4">
    <source>
        <dbReference type="ARBA" id="ARBA00022989"/>
    </source>
</evidence>
<dbReference type="InterPro" id="IPR050833">
    <property type="entry name" value="Poly_Biosynth_Transport"/>
</dbReference>
<dbReference type="PANTHER" id="PTHR30250:SF11">
    <property type="entry name" value="O-ANTIGEN TRANSPORTER-RELATED"/>
    <property type="match status" value="1"/>
</dbReference>
<reference evidence="7 8" key="1">
    <citation type="submission" date="2018-05" db="EMBL/GenBank/DDBJ databases">
        <title>Genome of Sphingosinicella humi QZX222.</title>
        <authorList>
            <person name="Qiao Z."/>
            <person name="Wang G."/>
        </authorList>
    </citation>
    <scope>NUCLEOTIDE SEQUENCE [LARGE SCALE GENOMIC DNA]</scope>
    <source>
        <strain evidence="7 8">QZX222</strain>
    </source>
</reference>
<feature type="transmembrane region" description="Helical" evidence="6">
    <location>
        <begin position="378"/>
        <end position="399"/>
    </location>
</feature>
<accession>A0A2U2J570</accession>
<protein>
    <submittedName>
        <fullName evidence="7">Uncharacterized protein</fullName>
    </submittedName>
</protein>